<name>A0A917Y8U0_9ACTN</name>
<evidence type="ECO:0000256" key="3">
    <source>
        <dbReference type="ARBA" id="ARBA00012211"/>
    </source>
</evidence>
<dbReference type="InterPro" id="IPR013221">
    <property type="entry name" value="Mur_ligase_cen"/>
</dbReference>
<evidence type="ECO:0000256" key="13">
    <source>
        <dbReference type="ARBA" id="ARBA00047833"/>
    </source>
</evidence>
<dbReference type="GO" id="GO:0071555">
    <property type="term" value="P:cell wall organization"/>
    <property type="evidence" value="ECO:0007669"/>
    <property type="project" value="UniProtKB-KW"/>
</dbReference>
<evidence type="ECO:0000256" key="12">
    <source>
        <dbReference type="ARBA" id="ARBA00023316"/>
    </source>
</evidence>
<evidence type="ECO:0000259" key="16">
    <source>
        <dbReference type="Pfam" id="PF02875"/>
    </source>
</evidence>
<dbReference type="GO" id="GO:0051301">
    <property type="term" value="P:cell division"/>
    <property type="evidence" value="ECO:0007669"/>
    <property type="project" value="UniProtKB-KW"/>
</dbReference>
<dbReference type="InterPro" id="IPR005758">
    <property type="entry name" value="UDP-N-AcMur_Ala_ligase_MurC"/>
</dbReference>
<accession>A0A917Y8U0</accession>
<evidence type="ECO:0000313" key="19">
    <source>
        <dbReference type="Proteomes" id="UP000600365"/>
    </source>
</evidence>
<dbReference type="GO" id="GO:0005524">
    <property type="term" value="F:ATP binding"/>
    <property type="evidence" value="ECO:0007669"/>
    <property type="project" value="UniProtKB-UniRule"/>
</dbReference>
<dbReference type="Pfam" id="PF02875">
    <property type="entry name" value="Mur_ligase_C"/>
    <property type="match status" value="1"/>
</dbReference>
<evidence type="ECO:0000256" key="9">
    <source>
        <dbReference type="ARBA" id="ARBA00022960"/>
    </source>
</evidence>
<evidence type="ECO:0000256" key="10">
    <source>
        <dbReference type="ARBA" id="ARBA00022984"/>
    </source>
</evidence>
<keyword evidence="9 14" id="KW-0133">Cell shape</keyword>
<keyword evidence="11 14" id="KW-0131">Cell cycle</keyword>
<keyword evidence="19" id="KW-1185">Reference proteome</keyword>
<dbReference type="InterPro" id="IPR050061">
    <property type="entry name" value="MurCDEF_pg_biosynth"/>
</dbReference>
<dbReference type="GO" id="GO:0009252">
    <property type="term" value="P:peptidoglycan biosynthetic process"/>
    <property type="evidence" value="ECO:0007669"/>
    <property type="project" value="UniProtKB-UniRule"/>
</dbReference>
<evidence type="ECO:0000256" key="2">
    <source>
        <dbReference type="ARBA" id="ARBA00004752"/>
    </source>
</evidence>
<evidence type="ECO:0000256" key="14">
    <source>
        <dbReference type="HAMAP-Rule" id="MF_00046"/>
    </source>
</evidence>
<comment type="catalytic activity">
    <reaction evidence="13 14">
        <text>UDP-N-acetyl-alpha-D-muramate + L-alanine + ATP = UDP-N-acetyl-alpha-D-muramoyl-L-alanine + ADP + phosphate + H(+)</text>
        <dbReference type="Rhea" id="RHEA:23372"/>
        <dbReference type="ChEBI" id="CHEBI:15378"/>
        <dbReference type="ChEBI" id="CHEBI:30616"/>
        <dbReference type="ChEBI" id="CHEBI:43474"/>
        <dbReference type="ChEBI" id="CHEBI:57972"/>
        <dbReference type="ChEBI" id="CHEBI:70757"/>
        <dbReference type="ChEBI" id="CHEBI:83898"/>
        <dbReference type="ChEBI" id="CHEBI:456216"/>
        <dbReference type="EC" id="6.3.2.8"/>
    </reaction>
</comment>
<sequence>MDIGLLPKGKTIHFVGIGGSSMSGLAIMLHRFGYRVSGSDREENANLRAVREAGICSAVGHRSGNVHEDVRLIVSTPAIRKDNPELLAGRTRGLPVVDRGEVLGRIMGGYAQGIAVAGTHGKTTVTSLITAMLTAAGLDPGASVGTAATSDGGNHRMGSGPHFVAEACEYHRNFLHLRPSTAVVLNVKAEHSDYFAGLDDTMDAFRGFVDGIRPGGTLVASADCARARTLTVGPGRQRVSFGAAADADVRAEGLTWDDGRPRFSVTYRGEKLGDLAPRLLGRHNVDNVLAAVAVGHLCGLTLDDMRAGIESFGGAPRRVQGKGTRNGVQVYDDIACHPTEIAATMDAVRGAARGGRILVVLRPNSYVRVRDFMEQYADCFAAGETVVVTDIFAGRDTEEYGVHSRDLVRVMRSAGRDVRYIQDLPGICAFVDEALRAGDTLVTIGPGDIGSVGETWLAGGCDRS</sequence>
<feature type="domain" description="Mur ligase C-terminal" evidence="16">
    <location>
        <begin position="317"/>
        <end position="446"/>
    </location>
</feature>
<dbReference type="PANTHER" id="PTHR43445">
    <property type="entry name" value="UDP-N-ACETYLMURAMATE--L-ALANINE LIGASE-RELATED"/>
    <property type="match status" value="1"/>
</dbReference>
<evidence type="ECO:0000256" key="1">
    <source>
        <dbReference type="ARBA" id="ARBA00004496"/>
    </source>
</evidence>
<dbReference type="InterPro" id="IPR036615">
    <property type="entry name" value="Mur_ligase_C_dom_sf"/>
</dbReference>
<proteinExistence type="inferred from homology"/>
<keyword evidence="10 14" id="KW-0573">Peptidoglycan synthesis</keyword>
<dbReference type="GO" id="GO:0008360">
    <property type="term" value="P:regulation of cell shape"/>
    <property type="evidence" value="ECO:0007669"/>
    <property type="project" value="UniProtKB-KW"/>
</dbReference>
<dbReference type="Proteomes" id="UP000600365">
    <property type="component" value="Unassembled WGS sequence"/>
</dbReference>
<keyword evidence="5 14" id="KW-0436">Ligase</keyword>
<evidence type="ECO:0000256" key="4">
    <source>
        <dbReference type="ARBA" id="ARBA00022490"/>
    </source>
</evidence>
<feature type="domain" description="Mur ligase N-terminal catalytic" evidence="15">
    <location>
        <begin position="11"/>
        <end position="109"/>
    </location>
</feature>
<dbReference type="AlphaFoldDB" id="A0A917Y8U0"/>
<dbReference type="GO" id="GO:0008763">
    <property type="term" value="F:UDP-N-acetylmuramate-L-alanine ligase activity"/>
    <property type="evidence" value="ECO:0007669"/>
    <property type="project" value="UniProtKB-UniRule"/>
</dbReference>
<organism evidence="18 19">
    <name type="scientific">Streptomyces albiflavescens</name>
    <dbReference type="NCBI Taxonomy" id="1623582"/>
    <lineage>
        <taxon>Bacteria</taxon>
        <taxon>Bacillati</taxon>
        <taxon>Actinomycetota</taxon>
        <taxon>Actinomycetes</taxon>
        <taxon>Kitasatosporales</taxon>
        <taxon>Streptomycetaceae</taxon>
        <taxon>Streptomyces</taxon>
    </lineage>
</organism>
<evidence type="ECO:0000313" key="18">
    <source>
        <dbReference type="EMBL" id="GGN71996.1"/>
    </source>
</evidence>
<keyword evidence="4 14" id="KW-0963">Cytoplasm</keyword>
<comment type="subcellular location">
    <subcellularLocation>
        <location evidence="1 14">Cytoplasm</location>
    </subcellularLocation>
</comment>
<dbReference type="Gene3D" id="3.40.50.720">
    <property type="entry name" value="NAD(P)-binding Rossmann-like Domain"/>
    <property type="match status" value="1"/>
</dbReference>
<evidence type="ECO:0000256" key="8">
    <source>
        <dbReference type="ARBA" id="ARBA00022840"/>
    </source>
</evidence>
<evidence type="ECO:0000256" key="5">
    <source>
        <dbReference type="ARBA" id="ARBA00022598"/>
    </source>
</evidence>
<protein>
    <recommendedName>
        <fullName evidence="3 14">UDP-N-acetylmuramate--L-alanine ligase</fullName>
        <ecNumber evidence="3 14">6.3.2.8</ecNumber>
    </recommendedName>
    <alternativeName>
        <fullName evidence="14">UDP-N-acetylmuramoyl-L-alanine synthetase</fullName>
    </alternativeName>
</protein>
<dbReference type="Gene3D" id="3.40.1190.10">
    <property type="entry name" value="Mur-like, catalytic domain"/>
    <property type="match status" value="1"/>
</dbReference>
<dbReference type="InterPro" id="IPR036565">
    <property type="entry name" value="Mur-like_cat_sf"/>
</dbReference>
<evidence type="ECO:0000256" key="7">
    <source>
        <dbReference type="ARBA" id="ARBA00022741"/>
    </source>
</evidence>
<dbReference type="Gene3D" id="3.90.190.20">
    <property type="entry name" value="Mur ligase, C-terminal domain"/>
    <property type="match status" value="1"/>
</dbReference>
<dbReference type="GO" id="GO:0005737">
    <property type="term" value="C:cytoplasm"/>
    <property type="evidence" value="ECO:0007669"/>
    <property type="project" value="UniProtKB-SubCell"/>
</dbReference>
<keyword evidence="7 14" id="KW-0547">Nucleotide-binding</keyword>
<dbReference type="Pfam" id="PF08245">
    <property type="entry name" value="Mur_ligase_M"/>
    <property type="match status" value="1"/>
</dbReference>
<dbReference type="EMBL" id="BMMM01000009">
    <property type="protein sequence ID" value="GGN71996.1"/>
    <property type="molecule type" value="Genomic_DNA"/>
</dbReference>
<keyword evidence="6 14" id="KW-0132">Cell division</keyword>
<dbReference type="InterPro" id="IPR004101">
    <property type="entry name" value="Mur_ligase_C"/>
</dbReference>
<keyword evidence="12 14" id="KW-0961">Cell wall biogenesis/degradation</keyword>
<dbReference type="SUPFAM" id="SSF51984">
    <property type="entry name" value="MurCD N-terminal domain"/>
    <property type="match status" value="1"/>
</dbReference>
<evidence type="ECO:0000256" key="11">
    <source>
        <dbReference type="ARBA" id="ARBA00023306"/>
    </source>
</evidence>
<dbReference type="EC" id="6.3.2.8" evidence="3 14"/>
<comment type="caution">
    <text evidence="18">The sequence shown here is derived from an EMBL/GenBank/DDBJ whole genome shotgun (WGS) entry which is preliminary data.</text>
</comment>
<dbReference type="SUPFAM" id="SSF53623">
    <property type="entry name" value="MurD-like peptide ligases, catalytic domain"/>
    <property type="match status" value="1"/>
</dbReference>
<comment type="pathway">
    <text evidence="2 14">Cell wall biogenesis; peptidoglycan biosynthesis.</text>
</comment>
<reference evidence="18 19" key="1">
    <citation type="journal article" date="2014" name="Int. J. Syst. Evol. Microbiol.">
        <title>Complete genome sequence of Corynebacterium casei LMG S-19264T (=DSM 44701T), isolated from a smear-ripened cheese.</title>
        <authorList>
            <consortium name="US DOE Joint Genome Institute (JGI-PGF)"/>
            <person name="Walter F."/>
            <person name="Albersmeier A."/>
            <person name="Kalinowski J."/>
            <person name="Ruckert C."/>
        </authorList>
    </citation>
    <scope>NUCLEOTIDE SEQUENCE [LARGE SCALE GENOMIC DNA]</scope>
    <source>
        <strain evidence="18 19">CGMCC 4.7111</strain>
    </source>
</reference>
<feature type="binding site" evidence="14">
    <location>
        <begin position="118"/>
        <end position="124"/>
    </location>
    <ligand>
        <name>ATP</name>
        <dbReference type="ChEBI" id="CHEBI:30616"/>
    </ligand>
</feature>
<dbReference type="PANTHER" id="PTHR43445:SF3">
    <property type="entry name" value="UDP-N-ACETYLMURAMATE--L-ALANINE LIGASE"/>
    <property type="match status" value="1"/>
</dbReference>
<dbReference type="InterPro" id="IPR000713">
    <property type="entry name" value="Mur_ligase_N"/>
</dbReference>
<evidence type="ECO:0000256" key="6">
    <source>
        <dbReference type="ARBA" id="ARBA00022618"/>
    </source>
</evidence>
<dbReference type="Pfam" id="PF01225">
    <property type="entry name" value="Mur_ligase"/>
    <property type="match status" value="1"/>
</dbReference>
<gene>
    <name evidence="14 18" type="primary">murC</name>
    <name evidence="18" type="ORF">GCM10011579_048790</name>
</gene>
<dbReference type="NCBIfam" id="TIGR01082">
    <property type="entry name" value="murC"/>
    <property type="match status" value="1"/>
</dbReference>
<evidence type="ECO:0000259" key="17">
    <source>
        <dbReference type="Pfam" id="PF08245"/>
    </source>
</evidence>
<comment type="function">
    <text evidence="14">Cell wall formation.</text>
</comment>
<keyword evidence="8 14" id="KW-0067">ATP-binding</keyword>
<comment type="similarity">
    <text evidence="14">Belongs to the MurCDEF family.</text>
</comment>
<feature type="domain" description="Mur ligase central" evidence="17">
    <location>
        <begin position="116"/>
        <end position="294"/>
    </location>
</feature>
<dbReference type="HAMAP" id="MF_00046">
    <property type="entry name" value="MurC"/>
    <property type="match status" value="1"/>
</dbReference>
<evidence type="ECO:0000259" key="15">
    <source>
        <dbReference type="Pfam" id="PF01225"/>
    </source>
</evidence>
<dbReference type="SUPFAM" id="SSF53244">
    <property type="entry name" value="MurD-like peptide ligases, peptide-binding domain"/>
    <property type="match status" value="1"/>
</dbReference>